<dbReference type="Pfam" id="PF00144">
    <property type="entry name" value="Beta-lactamase"/>
    <property type="match status" value="1"/>
</dbReference>
<reference evidence="2" key="1">
    <citation type="journal article" date="2023" name="Mol. Biol. Evol.">
        <title>Third-Generation Sequencing Reveals the Adaptive Role of the Epigenome in Three Deep-Sea Polychaetes.</title>
        <authorList>
            <person name="Perez M."/>
            <person name="Aroh O."/>
            <person name="Sun Y."/>
            <person name="Lan Y."/>
            <person name="Juniper S.K."/>
            <person name="Young C.R."/>
            <person name="Angers B."/>
            <person name="Qian P.Y."/>
        </authorList>
    </citation>
    <scope>NUCLEOTIDE SEQUENCE</scope>
    <source>
        <strain evidence="2">R07B-5</strain>
    </source>
</reference>
<dbReference type="PANTHER" id="PTHR46825">
    <property type="entry name" value="D-ALANYL-D-ALANINE-CARBOXYPEPTIDASE/ENDOPEPTIDASE AMPH"/>
    <property type="match status" value="1"/>
</dbReference>
<feature type="domain" description="Beta-lactamase-related" evidence="1">
    <location>
        <begin position="21"/>
        <end position="362"/>
    </location>
</feature>
<dbReference type="InterPro" id="IPR012338">
    <property type="entry name" value="Beta-lactam/transpept-like"/>
</dbReference>
<dbReference type="InterPro" id="IPR049511">
    <property type="entry name" value="PGH-like_rpt"/>
</dbReference>
<proteinExistence type="predicted"/>
<protein>
    <recommendedName>
        <fullName evidence="1">Beta-lactamase-related domain-containing protein</fullName>
    </recommendedName>
</protein>
<evidence type="ECO:0000313" key="3">
    <source>
        <dbReference type="Proteomes" id="UP001209878"/>
    </source>
</evidence>
<dbReference type="AlphaFoldDB" id="A0AAD9P0C7"/>
<accession>A0AAD9P0C7</accession>
<dbReference type="InterPro" id="IPR001466">
    <property type="entry name" value="Beta-lactam-related"/>
</dbReference>
<comment type="caution">
    <text evidence="2">The sequence shown here is derived from an EMBL/GenBank/DDBJ whole genome shotgun (WGS) entry which is preliminary data.</text>
</comment>
<evidence type="ECO:0000313" key="2">
    <source>
        <dbReference type="EMBL" id="KAK2185724.1"/>
    </source>
</evidence>
<name>A0AAD9P0C7_RIDPI</name>
<dbReference type="Gene3D" id="3.40.710.10">
    <property type="entry name" value="DD-peptidase/beta-lactamase superfamily"/>
    <property type="match status" value="1"/>
</dbReference>
<dbReference type="EMBL" id="JAODUO010000225">
    <property type="protein sequence ID" value="KAK2185724.1"/>
    <property type="molecule type" value="Genomic_DNA"/>
</dbReference>
<dbReference type="InterPro" id="IPR050491">
    <property type="entry name" value="AmpC-like"/>
</dbReference>
<dbReference type="Pfam" id="PF17660">
    <property type="entry name" value="BTRD1"/>
    <property type="match status" value="4"/>
</dbReference>
<dbReference type="PANTHER" id="PTHR46825:SF9">
    <property type="entry name" value="BETA-LACTAMASE-RELATED DOMAIN-CONTAINING PROTEIN"/>
    <property type="match status" value="1"/>
</dbReference>
<organism evidence="2 3">
    <name type="scientific">Ridgeia piscesae</name>
    <name type="common">Tubeworm</name>
    <dbReference type="NCBI Taxonomy" id="27915"/>
    <lineage>
        <taxon>Eukaryota</taxon>
        <taxon>Metazoa</taxon>
        <taxon>Spiralia</taxon>
        <taxon>Lophotrochozoa</taxon>
        <taxon>Annelida</taxon>
        <taxon>Polychaeta</taxon>
        <taxon>Sedentaria</taxon>
        <taxon>Canalipalpata</taxon>
        <taxon>Sabellida</taxon>
        <taxon>Siboglinidae</taxon>
        <taxon>Ridgeia</taxon>
    </lineage>
</organism>
<dbReference type="SUPFAM" id="SSF56601">
    <property type="entry name" value="beta-lactamase/transpeptidase-like"/>
    <property type="match status" value="1"/>
</dbReference>
<evidence type="ECO:0000259" key="1">
    <source>
        <dbReference type="Pfam" id="PF00144"/>
    </source>
</evidence>
<keyword evidence="3" id="KW-1185">Reference proteome</keyword>
<gene>
    <name evidence="2" type="ORF">NP493_225g02015</name>
</gene>
<sequence length="658" mass="75189">MCCTCLSLPGGGGWTNEERKFDAIMQEYMKERRIPGACVAISRHGKLLLNKGYGRAGDRGLVTPWSLFRIGSVSKVVTAIGIMKLHDDGRLCLDAKVFGPQGLLREYRPPPDGDIRLLSITITHLLQHSAGWDQKVAGDPVTWRGLARAMGVPEPPDQHTVIKYMMKQPLQFTPGTRFAYSNFGYLVLGRVIEKVSGLPYDVFMRQVLWTVGIYRLKLARTRQRDADLSEVTYYSDRPVGSVRSVYPGEGRVAPPYGGFCLENMDSSGGWIASASDLLRMLDSLNGTTPEGASDGGVLKKETLHVMLTRPEHETRRAWYGAGFVVQDGGATWWHGGVLDGSTSVLTHDRSGHAWAVLTNTRLASNDINDLMRYALRVVNRRVRTSRSNSSRPVRHQEIQQPDAISADGRNLVIIRVPQDKMRHVIKEYSARQYRMTWLDVHKEHGDVLFNTVWTKNDGTKWRALIGMTSAKYRRKFRKRVAKGYRLCHVASYVYRRRLRYAVIFVRDSWPEWVTYIGYSPQRHKEQFFRYLSEGYRLVLQSVTLYRRKLYVSAIYDKLNVGEFRVRMGLSPEQYNAEFKKQVQRGRGLTYVQAYKYRGQVKFSAIWCTQRTTAWAASQDMTKYALINRLHQYASANIPLHCITGYQDGNLVNFAALWR</sequence>
<dbReference type="Proteomes" id="UP001209878">
    <property type="component" value="Unassembled WGS sequence"/>
</dbReference>